<dbReference type="CDD" id="cd17569">
    <property type="entry name" value="REC_HupR-like"/>
    <property type="match status" value="1"/>
</dbReference>
<dbReference type="PROSITE" id="PS51832">
    <property type="entry name" value="HD_GYP"/>
    <property type="match status" value="1"/>
</dbReference>
<dbReference type="PANTHER" id="PTHR45228:SF8">
    <property type="entry name" value="TWO-COMPONENT RESPONSE REGULATOR-RELATED"/>
    <property type="match status" value="1"/>
</dbReference>
<dbReference type="Gene3D" id="3.40.50.2300">
    <property type="match status" value="1"/>
</dbReference>
<proteinExistence type="predicted"/>
<dbReference type="Pfam" id="PF00072">
    <property type="entry name" value="Response_reg"/>
    <property type="match status" value="1"/>
</dbReference>
<dbReference type="SUPFAM" id="SSF52172">
    <property type="entry name" value="CheY-like"/>
    <property type="match status" value="1"/>
</dbReference>
<dbReference type="Proteomes" id="UP001596411">
    <property type="component" value="Unassembled WGS sequence"/>
</dbReference>
<accession>A0ABW2EZC9</accession>
<evidence type="ECO:0000313" key="4">
    <source>
        <dbReference type="EMBL" id="MFC7091311.1"/>
    </source>
</evidence>
<dbReference type="PROSITE" id="PS50110">
    <property type="entry name" value="RESPONSE_REGULATORY"/>
    <property type="match status" value="1"/>
</dbReference>
<feature type="modified residue" description="4-aspartylphosphate" evidence="1">
    <location>
        <position position="61"/>
    </location>
</feature>
<dbReference type="Gene3D" id="1.10.3210.10">
    <property type="entry name" value="Hypothetical protein af1432"/>
    <property type="match status" value="1"/>
</dbReference>
<name>A0ABW2EZC9_9GAMM</name>
<feature type="domain" description="HD-GYP" evidence="3">
    <location>
        <begin position="182"/>
        <end position="378"/>
    </location>
</feature>
<dbReference type="SUPFAM" id="SSF109604">
    <property type="entry name" value="HD-domain/PDEase-like"/>
    <property type="match status" value="1"/>
</dbReference>
<reference evidence="5" key="1">
    <citation type="journal article" date="2019" name="Int. J. Syst. Evol. Microbiol.">
        <title>The Global Catalogue of Microorganisms (GCM) 10K type strain sequencing project: providing services to taxonomists for standard genome sequencing and annotation.</title>
        <authorList>
            <consortium name="The Broad Institute Genomics Platform"/>
            <consortium name="The Broad Institute Genome Sequencing Center for Infectious Disease"/>
            <person name="Wu L."/>
            <person name="Ma J."/>
        </authorList>
    </citation>
    <scope>NUCLEOTIDE SEQUENCE [LARGE SCALE GENOMIC DNA]</scope>
    <source>
        <strain evidence="5">CGMCC 1.13666</strain>
    </source>
</reference>
<keyword evidence="1" id="KW-0597">Phosphoprotein</keyword>
<dbReference type="InterPro" id="IPR037522">
    <property type="entry name" value="HD_GYP_dom"/>
</dbReference>
<dbReference type="Pfam" id="PF13487">
    <property type="entry name" value="HD_5"/>
    <property type="match status" value="1"/>
</dbReference>
<dbReference type="SMART" id="SM00448">
    <property type="entry name" value="REC"/>
    <property type="match status" value="1"/>
</dbReference>
<protein>
    <submittedName>
        <fullName evidence="4">HD domain-containing phosphohydrolase</fullName>
    </submittedName>
</protein>
<dbReference type="InterPro" id="IPR052020">
    <property type="entry name" value="Cyclic_di-GMP/3'3'-cGAMP_PDE"/>
</dbReference>
<evidence type="ECO:0000313" key="5">
    <source>
        <dbReference type="Proteomes" id="UP001596411"/>
    </source>
</evidence>
<gene>
    <name evidence="4" type="ORF">ACFQH5_17340</name>
</gene>
<evidence type="ECO:0000259" key="3">
    <source>
        <dbReference type="PROSITE" id="PS51832"/>
    </source>
</evidence>
<evidence type="ECO:0000259" key="2">
    <source>
        <dbReference type="PROSITE" id="PS50110"/>
    </source>
</evidence>
<organism evidence="4 5">
    <name type="scientific">Halomonas salifodinae</name>
    <dbReference type="NCBI Taxonomy" id="438745"/>
    <lineage>
        <taxon>Bacteria</taxon>
        <taxon>Pseudomonadati</taxon>
        <taxon>Pseudomonadota</taxon>
        <taxon>Gammaproteobacteria</taxon>
        <taxon>Oceanospirillales</taxon>
        <taxon>Halomonadaceae</taxon>
        <taxon>Halomonas</taxon>
    </lineage>
</organism>
<dbReference type="PANTHER" id="PTHR45228">
    <property type="entry name" value="CYCLIC DI-GMP PHOSPHODIESTERASE TM_0186-RELATED"/>
    <property type="match status" value="1"/>
</dbReference>
<dbReference type="EMBL" id="JBHSZP010000036">
    <property type="protein sequence ID" value="MFC7091311.1"/>
    <property type="molecule type" value="Genomic_DNA"/>
</dbReference>
<dbReference type="InterPro" id="IPR001789">
    <property type="entry name" value="Sig_transdc_resp-reg_receiver"/>
</dbReference>
<keyword evidence="5" id="KW-1185">Reference proteome</keyword>
<dbReference type="RefSeq" id="WP_346063908.1">
    <property type="nucleotide sequence ID" value="NZ_BAAADR010000022.1"/>
</dbReference>
<feature type="domain" description="Response regulatory" evidence="2">
    <location>
        <begin position="12"/>
        <end position="127"/>
    </location>
</feature>
<sequence length="445" mass="50224">MMFAASTAQAATVLLVDDEPNVLSAIKRELRHEPYRLLMAESGEAALELLAEEDIDLVISDAIMPGMDGAQLLAEIQQRRPSCVRILLTGKADLSATIRAINEGHIYRYIAKPWDDHELLLTLRHALSHLQSERERRRLEALTQAQNEELLALNADLERRVAARTEELQQTADMLDAAYGELKQSYVITTRVFSTLINQRLPRSLQTNAQVGRLVRAFADDQGLDESLRHDLEMAAALYNLGRLSWDDQMLTTPAQRLYAKQQSEYRRYPEAGEALLMTLEPLQGAARLIRHHREYWNGSGYPDRLRDETIPYGARLLGLAVDFIELQRGMILPRQVSRPGALELLQKLAGRVYDPELCRAFIALCQEQAPDLGLQDARVMTLDTRQVEPGMVLVQDLHSTEGMLLINHGKALTASLIERLIRFEETEGASYTLIVRPAESEEEV</sequence>
<evidence type="ECO:0000256" key="1">
    <source>
        <dbReference type="PROSITE-ProRule" id="PRU00169"/>
    </source>
</evidence>
<dbReference type="InterPro" id="IPR011006">
    <property type="entry name" value="CheY-like_superfamily"/>
</dbReference>
<comment type="caution">
    <text evidence="4">The sequence shown here is derived from an EMBL/GenBank/DDBJ whole genome shotgun (WGS) entry which is preliminary data.</text>
</comment>